<dbReference type="SUPFAM" id="SSF53335">
    <property type="entry name" value="S-adenosyl-L-methionine-dependent methyltransferases"/>
    <property type="match status" value="1"/>
</dbReference>
<dbReference type="GO" id="GO:0008168">
    <property type="term" value="F:methyltransferase activity"/>
    <property type="evidence" value="ECO:0007669"/>
    <property type="project" value="UniProtKB-KW"/>
</dbReference>
<proteinExistence type="predicted"/>
<keyword evidence="3" id="KW-0949">S-adenosyl-L-methionine</keyword>
<accession>A0A934ISG6</accession>
<evidence type="ECO:0000313" key="6">
    <source>
        <dbReference type="EMBL" id="MBJ3777951.1"/>
    </source>
</evidence>
<feature type="domain" description="Methyltransferase" evidence="5">
    <location>
        <begin position="82"/>
        <end position="179"/>
    </location>
</feature>
<name>A0A934ISG6_9HYPH</name>
<dbReference type="Gene3D" id="3.40.50.150">
    <property type="entry name" value="Vaccinia Virus protein VP39"/>
    <property type="match status" value="1"/>
</dbReference>
<evidence type="ECO:0000256" key="1">
    <source>
        <dbReference type="ARBA" id="ARBA00022603"/>
    </source>
</evidence>
<protein>
    <submittedName>
        <fullName evidence="6">Class I SAM-dependent methyltransferase</fullName>
    </submittedName>
</protein>
<dbReference type="InterPro" id="IPR029063">
    <property type="entry name" value="SAM-dependent_MTases_sf"/>
</dbReference>
<dbReference type="PANTHER" id="PTHR43464">
    <property type="entry name" value="METHYLTRANSFERASE"/>
    <property type="match status" value="1"/>
</dbReference>
<dbReference type="PANTHER" id="PTHR43464:SF19">
    <property type="entry name" value="UBIQUINONE BIOSYNTHESIS O-METHYLTRANSFERASE, MITOCHONDRIAL"/>
    <property type="match status" value="1"/>
</dbReference>
<dbReference type="Pfam" id="PF13649">
    <property type="entry name" value="Methyltransf_25"/>
    <property type="match status" value="1"/>
</dbReference>
<dbReference type="GO" id="GO:0032259">
    <property type="term" value="P:methylation"/>
    <property type="evidence" value="ECO:0007669"/>
    <property type="project" value="UniProtKB-KW"/>
</dbReference>
<evidence type="ECO:0000256" key="3">
    <source>
        <dbReference type="ARBA" id="ARBA00022691"/>
    </source>
</evidence>
<dbReference type="CDD" id="cd02440">
    <property type="entry name" value="AdoMet_MTases"/>
    <property type="match status" value="1"/>
</dbReference>
<evidence type="ECO:0000259" key="5">
    <source>
        <dbReference type="Pfam" id="PF13649"/>
    </source>
</evidence>
<keyword evidence="2" id="KW-0808">Transferase</keyword>
<gene>
    <name evidence="6" type="ORF">JCR33_19780</name>
</gene>
<sequence length="268" mass="28660">MILRSSLAPRAHPVSRSTDTLPKTKRHSPMTSLSHAKFDPARAQEYAEQARIGLAGYDACHELSACILSAARSGRQGQRVLVVGAGGTAGEITTTARLEPSWSFVAVDPSEPMLALAQSQVDDAGLGERVAFVCDEVAALPPEPTFDAALMIGVLHHIPESRDKARLLGDVACRLAPGGSLVLASNYRAYDSEPLLQAAWANRWRLHGASEDEVRAKLGRIKTGAVPPESEDAVVAILVEAGFTVPERFFSSLFWGAWHARRATSAAS</sequence>
<dbReference type="InterPro" id="IPR041698">
    <property type="entry name" value="Methyltransf_25"/>
</dbReference>
<comment type="caution">
    <text evidence="6">The sequence shown here is derived from an EMBL/GenBank/DDBJ whole genome shotgun (WGS) entry which is preliminary data.</text>
</comment>
<dbReference type="RefSeq" id="WP_198883850.1">
    <property type="nucleotide sequence ID" value="NZ_JAEKJA010000021.1"/>
</dbReference>
<dbReference type="EMBL" id="JAEKJA010000021">
    <property type="protein sequence ID" value="MBJ3777951.1"/>
    <property type="molecule type" value="Genomic_DNA"/>
</dbReference>
<keyword evidence="7" id="KW-1185">Reference proteome</keyword>
<reference evidence="6" key="1">
    <citation type="submission" date="2020-12" db="EMBL/GenBank/DDBJ databases">
        <title>Bacterial taxonomy.</title>
        <authorList>
            <person name="Pan X."/>
        </authorList>
    </citation>
    <scope>NUCLEOTIDE SEQUENCE</scope>
    <source>
        <strain evidence="6">B2012</strain>
    </source>
</reference>
<evidence type="ECO:0000256" key="4">
    <source>
        <dbReference type="SAM" id="MobiDB-lite"/>
    </source>
</evidence>
<dbReference type="AlphaFoldDB" id="A0A934ISG6"/>
<dbReference type="Proteomes" id="UP000609531">
    <property type="component" value="Unassembled WGS sequence"/>
</dbReference>
<feature type="region of interest" description="Disordered" evidence="4">
    <location>
        <begin position="1"/>
        <end position="37"/>
    </location>
</feature>
<evidence type="ECO:0000256" key="2">
    <source>
        <dbReference type="ARBA" id="ARBA00022679"/>
    </source>
</evidence>
<organism evidence="6 7">
    <name type="scientific">Acuticoccus mangrovi</name>
    <dbReference type="NCBI Taxonomy" id="2796142"/>
    <lineage>
        <taxon>Bacteria</taxon>
        <taxon>Pseudomonadati</taxon>
        <taxon>Pseudomonadota</taxon>
        <taxon>Alphaproteobacteria</taxon>
        <taxon>Hyphomicrobiales</taxon>
        <taxon>Amorphaceae</taxon>
        <taxon>Acuticoccus</taxon>
    </lineage>
</organism>
<keyword evidence="1 6" id="KW-0489">Methyltransferase</keyword>
<evidence type="ECO:0000313" key="7">
    <source>
        <dbReference type="Proteomes" id="UP000609531"/>
    </source>
</evidence>